<name>A0A2K3M1M7_TRIPR</name>
<comment type="caution">
    <text evidence="1">The sequence shown here is derived from an EMBL/GenBank/DDBJ whole genome shotgun (WGS) entry which is preliminary data.</text>
</comment>
<accession>A0A2K3M1M7</accession>
<sequence>MMSDREVGEEVSLQLNLLLCFYYVIGTVEVGKGQEASLLVDILRDLVTEEKTMGARVEGVPDYYFTVIGTSHATINREVKAKWQLQILAFQNYHVSKDLFPPFGVLYEFWDVQVEDKRMGKHNSGCGLSSFKQWNLRDKDLILNYYCTKRVLMQIVARAILLVIKCLEMEKDL</sequence>
<dbReference type="EMBL" id="ASHM01046901">
    <property type="protein sequence ID" value="PNX84670.1"/>
    <property type="molecule type" value="Genomic_DNA"/>
</dbReference>
<protein>
    <submittedName>
        <fullName evidence="1">Uncharacterized protein</fullName>
    </submittedName>
</protein>
<reference evidence="1 2" key="1">
    <citation type="journal article" date="2014" name="Am. J. Bot.">
        <title>Genome assembly and annotation for red clover (Trifolium pratense; Fabaceae).</title>
        <authorList>
            <person name="Istvanek J."/>
            <person name="Jaros M."/>
            <person name="Krenek A."/>
            <person name="Repkova J."/>
        </authorList>
    </citation>
    <scope>NUCLEOTIDE SEQUENCE [LARGE SCALE GENOMIC DNA]</scope>
    <source>
        <strain evidence="2">cv. Tatra</strain>
        <tissue evidence="1">Young leaves</tissue>
    </source>
</reference>
<evidence type="ECO:0000313" key="1">
    <source>
        <dbReference type="EMBL" id="PNX84670.1"/>
    </source>
</evidence>
<organism evidence="1 2">
    <name type="scientific">Trifolium pratense</name>
    <name type="common">Red clover</name>
    <dbReference type="NCBI Taxonomy" id="57577"/>
    <lineage>
        <taxon>Eukaryota</taxon>
        <taxon>Viridiplantae</taxon>
        <taxon>Streptophyta</taxon>
        <taxon>Embryophyta</taxon>
        <taxon>Tracheophyta</taxon>
        <taxon>Spermatophyta</taxon>
        <taxon>Magnoliopsida</taxon>
        <taxon>eudicotyledons</taxon>
        <taxon>Gunneridae</taxon>
        <taxon>Pentapetalae</taxon>
        <taxon>rosids</taxon>
        <taxon>fabids</taxon>
        <taxon>Fabales</taxon>
        <taxon>Fabaceae</taxon>
        <taxon>Papilionoideae</taxon>
        <taxon>50 kb inversion clade</taxon>
        <taxon>NPAAA clade</taxon>
        <taxon>Hologalegina</taxon>
        <taxon>IRL clade</taxon>
        <taxon>Trifolieae</taxon>
        <taxon>Trifolium</taxon>
    </lineage>
</organism>
<dbReference type="AlphaFoldDB" id="A0A2K3M1M7"/>
<gene>
    <name evidence="1" type="ORF">L195_g040733</name>
</gene>
<reference evidence="1 2" key="2">
    <citation type="journal article" date="2017" name="Front. Plant Sci.">
        <title>Gene Classification and Mining of Molecular Markers Useful in Red Clover (Trifolium pratense) Breeding.</title>
        <authorList>
            <person name="Istvanek J."/>
            <person name="Dluhosova J."/>
            <person name="Dluhos P."/>
            <person name="Patkova L."/>
            <person name="Nedelnik J."/>
            <person name="Repkova J."/>
        </authorList>
    </citation>
    <scope>NUCLEOTIDE SEQUENCE [LARGE SCALE GENOMIC DNA]</scope>
    <source>
        <strain evidence="2">cv. Tatra</strain>
        <tissue evidence="1">Young leaves</tissue>
    </source>
</reference>
<evidence type="ECO:0000313" key="2">
    <source>
        <dbReference type="Proteomes" id="UP000236291"/>
    </source>
</evidence>
<dbReference type="Proteomes" id="UP000236291">
    <property type="component" value="Unassembled WGS sequence"/>
</dbReference>
<proteinExistence type="predicted"/>